<evidence type="ECO:0000256" key="1">
    <source>
        <dbReference type="ARBA" id="ARBA00022679"/>
    </source>
</evidence>
<dbReference type="InterPro" id="IPR016181">
    <property type="entry name" value="Acyl_CoA_acyltransferase"/>
</dbReference>
<dbReference type="InterPro" id="IPR000835">
    <property type="entry name" value="HTH_MarR-typ"/>
</dbReference>
<dbReference type="Pfam" id="PF12802">
    <property type="entry name" value="MarR_2"/>
    <property type="match status" value="1"/>
</dbReference>
<gene>
    <name evidence="5" type="ORF">IW249_002090</name>
</gene>
<dbReference type="PANTHER" id="PTHR43877">
    <property type="entry name" value="AMINOALKYLPHOSPHONATE N-ACETYLTRANSFERASE-RELATED-RELATED"/>
    <property type="match status" value="1"/>
</dbReference>
<accession>A0ABS0JZ72</accession>
<dbReference type="SUPFAM" id="SSF55729">
    <property type="entry name" value="Acyl-CoA N-acyltransferases (Nat)"/>
    <property type="match status" value="1"/>
</dbReference>
<dbReference type="InterPro" id="IPR000182">
    <property type="entry name" value="GNAT_dom"/>
</dbReference>
<dbReference type="Gene3D" id="3.40.630.30">
    <property type="match status" value="1"/>
</dbReference>
<proteinExistence type="predicted"/>
<dbReference type="CDD" id="cd04301">
    <property type="entry name" value="NAT_SF"/>
    <property type="match status" value="1"/>
</dbReference>
<evidence type="ECO:0000259" key="4">
    <source>
        <dbReference type="PROSITE" id="PS51186"/>
    </source>
</evidence>
<evidence type="ECO:0000256" key="2">
    <source>
        <dbReference type="ARBA" id="ARBA00023315"/>
    </source>
</evidence>
<dbReference type="SMART" id="SM00347">
    <property type="entry name" value="HTH_MARR"/>
    <property type="match status" value="1"/>
</dbReference>
<sequence>MDSALVAAVRRFNRTVTQRVGALDDEYMAQGRPLGQARLLWEIGPAGAEVAALRARLGLDSGYLSRLLRTLENDGLVTVGPVDQTGGDGRVRVATLTEAGRTQWADLDKRSDDLAASILEPLSEHRRERLVTAMAEVERLLMGSMVVIEPCPPSDPRARACLRAYVRDIARRFDGGFDPALSKPLPDEALVPPNGVLLLATLNSEPIGCGAVKLHPDASAEVKRVWVSDTVRGLGVGRRLLGELERYAAEHGATAVRLDTNRNLTEAIALYRATGYREIEAYNTERYAHHWFEKQLGH</sequence>
<organism evidence="5 6">
    <name type="scientific">Micromonospora vinacea</name>
    <dbReference type="NCBI Taxonomy" id="709878"/>
    <lineage>
        <taxon>Bacteria</taxon>
        <taxon>Bacillati</taxon>
        <taxon>Actinomycetota</taxon>
        <taxon>Actinomycetes</taxon>
        <taxon>Micromonosporales</taxon>
        <taxon>Micromonosporaceae</taxon>
        <taxon>Micromonospora</taxon>
    </lineage>
</organism>
<dbReference type="InterPro" id="IPR050832">
    <property type="entry name" value="Bact_Acetyltransf"/>
</dbReference>
<dbReference type="InterPro" id="IPR036388">
    <property type="entry name" value="WH-like_DNA-bd_sf"/>
</dbReference>
<dbReference type="EMBL" id="JADOTY010000001">
    <property type="protein sequence ID" value="MBG6101676.1"/>
    <property type="molecule type" value="Genomic_DNA"/>
</dbReference>
<evidence type="ECO:0000313" key="6">
    <source>
        <dbReference type="Proteomes" id="UP000631791"/>
    </source>
</evidence>
<dbReference type="SUPFAM" id="SSF46785">
    <property type="entry name" value="Winged helix' DNA-binding domain"/>
    <property type="match status" value="1"/>
</dbReference>
<evidence type="ECO:0000313" key="5">
    <source>
        <dbReference type="EMBL" id="MBG6101676.1"/>
    </source>
</evidence>
<dbReference type="PANTHER" id="PTHR43877:SF2">
    <property type="entry name" value="AMINOALKYLPHOSPHONATE N-ACETYLTRANSFERASE-RELATED"/>
    <property type="match status" value="1"/>
</dbReference>
<comment type="caution">
    <text evidence="5">The sequence shown here is derived from an EMBL/GenBank/DDBJ whole genome shotgun (WGS) entry which is preliminary data.</text>
</comment>
<keyword evidence="5" id="KW-0238">DNA-binding</keyword>
<protein>
    <submittedName>
        <fullName evidence="5">DNA-binding MarR family transcriptional regulator/GNAT superfamily N-acetyltransferase</fullName>
    </submittedName>
</protein>
<keyword evidence="6" id="KW-1185">Reference proteome</keyword>
<feature type="domain" description="N-acetyltransferase" evidence="4">
    <location>
        <begin position="146"/>
        <end position="297"/>
    </location>
</feature>
<feature type="domain" description="HTH marR-type" evidence="3">
    <location>
        <begin position="2"/>
        <end position="139"/>
    </location>
</feature>
<dbReference type="PROSITE" id="PS50995">
    <property type="entry name" value="HTH_MARR_2"/>
    <property type="match status" value="1"/>
</dbReference>
<reference evidence="5 6" key="1">
    <citation type="submission" date="2020-11" db="EMBL/GenBank/DDBJ databases">
        <title>Sequencing the genomes of 1000 actinobacteria strains.</title>
        <authorList>
            <person name="Klenk H.-P."/>
        </authorList>
    </citation>
    <scope>NUCLEOTIDE SEQUENCE [LARGE SCALE GENOMIC DNA]</scope>
    <source>
        <strain evidence="5 6">DSM 101695</strain>
    </source>
</reference>
<dbReference type="InterPro" id="IPR036390">
    <property type="entry name" value="WH_DNA-bd_sf"/>
</dbReference>
<name>A0ABS0JZ72_9ACTN</name>
<dbReference type="PROSITE" id="PS51186">
    <property type="entry name" value="GNAT"/>
    <property type="match status" value="1"/>
</dbReference>
<dbReference type="RefSeq" id="WP_196920576.1">
    <property type="nucleotide sequence ID" value="NZ_JADOTY010000001.1"/>
</dbReference>
<keyword evidence="1" id="KW-0808">Transferase</keyword>
<evidence type="ECO:0000259" key="3">
    <source>
        <dbReference type="PROSITE" id="PS50995"/>
    </source>
</evidence>
<keyword evidence="2" id="KW-0012">Acyltransferase</keyword>
<dbReference type="GO" id="GO:0003677">
    <property type="term" value="F:DNA binding"/>
    <property type="evidence" value="ECO:0007669"/>
    <property type="project" value="UniProtKB-KW"/>
</dbReference>
<dbReference type="Gene3D" id="1.10.10.10">
    <property type="entry name" value="Winged helix-like DNA-binding domain superfamily/Winged helix DNA-binding domain"/>
    <property type="match status" value="1"/>
</dbReference>
<dbReference type="Pfam" id="PF00583">
    <property type="entry name" value="Acetyltransf_1"/>
    <property type="match status" value="1"/>
</dbReference>
<dbReference type="Proteomes" id="UP000631791">
    <property type="component" value="Unassembled WGS sequence"/>
</dbReference>